<comment type="caution">
    <text evidence="4">The sequence shown here is derived from an EMBL/GenBank/DDBJ whole genome shotgun (WGS) entry which is preliminary data.</text>
</comment>
<evidence type="ECO:0000256" key="1">
    <source>
        <dbReference type="ARBA" id="ARBA00022679"/>
    </source>
</evidence>
<protein>
    <recommendedName>
        <fullName evidence="3">MobA-like NTP transferase domain-containing protein</fullName>
    </recommendedName>
</protein>
<reference evidence="4 5" key="1">
    <citation type="journal article" date="2016" name="Nat. Commun.">
        <title>Thousands of microbial genomes shed light on interconnected biogeochemical processes in an aquifer system.</title>
        <authorList>
            <person name="Anantharaman K."/>
            <person name="Brown C.T."/>
            <person name="Hug L.A."/>
            <person name="Sharon I."/>
            <person name="Castelle C.J."/>
            <person name="Probst A.J."/>
            <person name="Thomas B.C."/>
            <person name="Singh A."/>
            <person name="Wilkins M.J."/>
            <person name="Karaoz U."/>
            <person name="Brodie E.L."/>
            <person name="Williams K.H."/>
            <person name="Hubbard S.S."/>
            <person name="Banfield J.F."/>
        </authorList>
    </citation>
    <scope>NUCLEOTIDE SEQUENCE [LARGE SCALE GENOMIC DNA]</scope>
</reference>
<dbReference type="CDD" id="cd02523">
    <property type="entry name" value="PC_cytidylyltransferase"/>
    <property type="match status" value="1"/>
</dbReference>
<keyword evidence="1" id="KW-0808">Transferase</keyword>
<dbReference type="InterPro" id="IPR050065">
    <property type="entry name" value="GlmU-like"/>
</dbReference>
<dbReference type="PANTHER" id="PTHR43584">
    <property type="entry name" value="NUCLEOTIDYL TRANSFERASE"/>
    <property type="match status" value="1"/>
</dbReference>
<keyword evidence="2" id="KW-0548">Nucleotidyltransferase</keyword>
<evidence type="ECO:0000313" key="4">
    <source>
        <dbReference type="EMBL" id="OGF62070.1"/>
    </source>
</evidence>
<sequence>MPKTKKRAIILAAGVGTRLLCSGGAKHKCLIKIQGTSILERQINILKRCGIKDIVIVVGHAANAVKACAAKYRDLNVAFVYNPKFYNTNTFYSLALATKYVKRGETVIQINGDLIFDYRILKQMLSNKRSLMATEYKRCGAEEIKVKINKYGSISKINKSVLPAESVGEALGLNKFSPKFWHAVAANLKNFQEKFSSEYFERAVEKTLKKESIWPHNIAPFGAIEIDFPRDLKNAKRLLKEKPILI</sequence>
<dbReference type="PANTHER" id="PTHR43584:SF8">
    <property type="entry name" value="N-ACETYLMURAMATE ALPHA-1-PHOSPHATE URIDYLYLTRANSFERASE"/>
    <property type="match status" value="1"/>
</dbReference>
<name>A0A1F5VFF4_9BACT</name>
<proteinExistence type="predicted"/>
<dbReference type="Pfam" id="PF12804">
    <property type="entry name" value="NTP_transf_3"/>
    <property type="match status" value="1"/>
</dbReference>
<evidence type="ECO:0000313" key="5">
    <source>
        <dbReference type="Proteomes" id="UP000179251"/>
    </source>
</evidence>
<organism evidence="4 5">
    <name type="scientific">Candidatus Giovannonibacteria bacterium RIFCSPHIGHO2_01_FULL_45_23</name>
    <dbReference type="NCBI Taxonomy" id="1798325"/>
    <lineage>
        <taxon>Bacteria</taxon>
        <taxon>Candidatus Giovannoniibacteriota</taxon>
    </lineage>
</organism>
<dbReference type="STRING" id="1798325.A2834_01955"/>
<dbReference type="EMBL" id="MFHD01000023">
    <property type="protein sequence ID" value="OGF62070.1"/>
    <property type="molecule type" value="Genomic_DNA"/>
</dbReference>
<dbReference type="SUPFAM" id="SSF53448">
    <property type="entry name" value="Nucleotide-diphospho-sugar transferases"/>
    <property type="match status" value="1"/>
</dbReference>
<dbReference type="Gene3D" id="3.90.550.10">
    <property type="entry name" value="Spore Coat Polysaccharide Biosynthesis Protein SpsA, Chain A"/>
    <property type="match status" value="1"/>
</dbReference>
<dbReference type="Proteomes" id="UP000179251">
    <property type="component" value="Unassembled WGS sequence"/>
</dbReference>
<dbReference type="InterPro" id="IPR029044">
    <property type="entry name" value="Nucleotide-diphossugar_trans"/>
</dbReference>
<evidence type="ECO:0000256" key="2">
    <source>
        <dbReference type="ARBA" id="ARBA00022695"/>
    </source>
</evidence>
<feature type="domain" description="MobA-like NTP transferase" evidence="3">
    <location>
        <begin position="8"/>
        <end position="127"/>
    </location>
</feature>
<gene>
    <name evidence="4" type="ORF">A2834_01955</name>
</gene>
<dbReference type="InterPro" id="IPR025877">
    <property type="entry name" value="MobA-like_NTP_Trfase"/>
</dbReference>
<accession>A0A1F5VFF4</accession>
<dbReference type="GO" id="GO:0016779">
    <property type="term" value="F:nucleotidyltransferase activity"/>
    <property type="evidence" value="ECO:0007669"/>
    <property type="project" value="UniProtKB-KW"/>
</dbReference>
<evidence type="ECO:0000259" key="3">
    <source>
        <dbReference type="Pfam" id="PF12804"/>
    </source>
</evidence>
<dbReference type="AlphaFoldDB" id="A0A1F5VFF4"/>